<organism evidence="2 3">
    <name type="scientific">Shewanella avicenniae</name>
    <dbReference type="NCBI Taxonomy" id="2814294"/>
    <lineage>
        <taxon>Bacteria</taxon>
        <taxon>Pseudomonadati</taxon>
        <taxon>Pseudomonadota</taxon>
        <taxon>Gammaproteobacteria</taxon>
        <taxon>Alteromonadales</taxon>
        <taxon>Shewanellaceae</taxon>
        <taxon>Shewanella</taxon>
    </lineage>
</organism>
<name>A0ABX7QRV7_9GAMM</name>
<evidence type="ECO:0000313" key="3">
    <source>
        <dbReference type="Proteomes" id="UP000662770"/>
    </source>
</evidence>
<accession>A0ABX7QRV7</accession>
<keyword evidence="1" id="KW-0472">Membrane</keyword>
<keyword evidence="3" id="KW-1185">Reference proteome</keyword>
<protein>
    <recommendedName>
        <fullName evidence="4">CPBP family intramembrane metalloprotease</fullName>
    </recommendedName>
</protein>
<dbReference type="Proteomes" id="UP000662770">
    <property type="component" value="Chromosome"/>
</dbReference>
<feature type="transmembrane region" description="Helical" evidence="1">
    <location>
        <begin position="9"/>
        <end position="28"/>
    </location>
</feature>
<keyword evidence="1" id="KW-0812">Transmembrane</keyword>
<evidence type="ECO:0000313" key="2">
    <source>
        <dbReference type="EMBL" id="QSX34182.1"/>
    </source>
</evidence>
<keyword evidence="1" id="KW-1133">Transmembrane helix</keyword>
<proteinExistence type="predicted"/>
<gene>
    <name evidence="2" type="ORF">JYB87_02735</name>
</gene>
<evidence type="ECO:0000256" key="1">
    <source>
        <dbReference type="SAM" id="Phobius"/>
    </source>
</evidence>
<feature type="transmembrane region" description="Helical" evidence="1">
    <location>
        <begin position="34"/>
        <end position="55"/>
    </location>
</feature>
<evidence type="ECO:0008006" key="4">
    <source>
        <dbReference type="Google" id="ProtNLM"/>
    </source>
</evidence>
<feature type="transmembrane region" description="Helical" evidence="1">
    <location>
        <begin position="82"/>
        <end position="106"/>
    </location>
</feature>
<dbReference type="EMBL" id="CP071503">
    <property type="protein sequence ID" value="QSX34182.1"/>
    <property type="molecule type" value="Genomic_DNA"/>
</dbReference>
<dbReference type="RefSeq" id="WP_207355386.1">
    <property type="nucleotide sequence ID" value="NZ_CP071503.1"/>
</dbReference>
<reference evidence="2 3" key="1">
    <citation type="submission" date="2021-03" db="EMBL/GenBank/DDBJ databases">
        <title>Novel species identification of genus Shewanella.</title>
        <authorList>
            <person name="Liu G."/>
            <person name="Zhang Q."/>
        </authorList>
    </citation>
    <scope>NUCLEOTIDE SEQUENCE [LARGE SCALE GENOMIC DNA]</scope>
    <source>
        <strain evidence="2 3">FJAT-51800</strain>
    </source>
</reference>
<sequence length="107" mass="11773">MKYWAEAPLWYLVLLGLVIPLGLPIGLNQFAVDYWLSVAITALPMLIYLGLMLSYRPNKHNRVLAWLDDPFNQGVNKQKAGLGVAIAITVGLAAQTLSLIAVLIWLG</sequence>